<organism evidence="1">
    <name type="scientific">Arundo donax</name>
    <name type="common">Giant reed</name>
    <name type="synonym">Donax arundinaceus</name>
    <dbReference type="NCBI Taxonomy" id="35708"/>
    <lineage>
        <taxon>Eukaryota</taxon>
        <taxon>Viridiplantae</taxon>
        <taxon>Streptophyta</taxon>
        <taxon>Embryophyta</taxon>
        <taxon>Tracheophyta</taxon>
        <taxon>Spermatophyta</taxon>
        <taxon>Magnoliopsida</taxon>
        <taxon>Liliopsida</taxon>
        <taxon>Poales</taxon>
        <taxon>Poaceae</taxon>
        <taxon>PACMAD clade</taxon>
        <taxon>Arundinoideae</taxon>
        <taxon>Arundineae</taxon>
        <taxon>Arundo</taxon>
    </lineage>
</organism>
<proteinExistence type="predicted"/>
<protein>
    <submittedName>
        <fullName evidence="1">Uncharacterized protein</fullName>
    </submittedName>
</protein>
<accession>A0A0A9F9L8</accession>
<reference evidence="1" key="2">
    <citation type="journal article" date="2015" name="Data Brief">
        <title>Shoot transcriptome of the giant reed, Arundo donax.</title>
        <authorList>
            <person name="Barrero R.A."/>
            <person name="Guerrero F.D."/>
            <person name="Moolhuijzen P."/>
            <person name="Goolsby J.A."/>
            <person name="Tidwell J."/>
            <person name="Bellgard S.E."/>
            <person name="Bellgard M.I."/>
        </authorList>
    </citation>
    <scope>NUCLEOTIDE SEQUENCE</scope>
    <source>
        <tissue evidence="1">Shoot tissue taken approximately 20 cm above the soil surface</tissue>
    </source>
</reference>
<name>A0A0A9F9L8_ARUDO</name>
<sequence length="9" mass="986">MVLDPAGKR</sequence>
<dbReference type="EMBL" id="GBRH01192938">
    <property type="protein sequence ID" value="JAE04958.1"/>
    <property type="molecule type" value="Transcribed_RNA"/>
</dbReference>
<reference evidence="1" key="1">
    <citation type="submission" date="2014-09" db="EMBL/GenBank/DDBJ databases">
        <authorList>
            <person name="Magalhaes I.L.F."/>
            <person name="Oliveira U."/>
            <person name="Santos F.R."/>
            <person name="Vidigal T.H.D.A."/>
            <person name="Brescovit A.D."/>
            <person name="Santos A.J."/>
        </authorList>
    </citation>
    <scope>NUCLEOTIDE SEQUENCE</scope>
    <source>
        <tissue evidence="1">Shoot tissue taken approximately 20 cm above the soil surface</tissue>
    </source>
</reference>
<evidence type="ECO:0000313" key="1">
    <source>
        <dbReference type="EMBL" id="JAE04958.1"/>
    </source>
</evidence>